<dbReference type="GO" id="GO:0005525">
    <property type="term" value="F:GTP binding"/>
    <property type="evidence" value="ECO:0007669"/>
    <property type="project" value="UniProtKB-KW"/>
</dbReference>
<dbReference type="InterPro" id="IPR030386">
    <property type="entry name" value="G_GB1_RHD3_dom"/>
</dbReference>
<dbReference type="PANTHER" id="PTHR46594:SF4">
    <property type="entry name" value="P-TYPE CATION-TRANSPORTING ATPASE"/>
    <property type="match status" value="1"/>
</dbReference>
<feature type="compositionally biased region" description="Basic and acidic residues" evidence="5">
    <location>
        <begin position="252"/>
        <end position="263"/>
    </location>
</feature>
<keyword evidence="2" id="KW-0547">Nucleotide-binding</keyword>
<dbReference type="PRINTS" id="PR00119">
    <property type="entry name" value="CATATPASE"/>
</dbReference>
<evidence type="ECO:0000259" key="7">
    <source>
        <dbReference type="PROSITE" id="PS51715"/>
    </source>
</evidence>
<comment type="similarity">
    <text evidence="4">Belongs to the TRAFAC class dynamin-like GTPase superfamily. GB1/RHD3 GTPase family.</text>
</comment>
<dbReference type="GO" id="GO:0003924">
    <property type="term" value="F:GTPase activity"/>
    <property type="evidence" value="ECO:0007669"/>
    <property type="project" value="InterPro"/>
</dbReference>
<keyword evidence="6" id="KW-0812">Transmembrane</keyword>
<comment type="caution">
    <text evidence="8">The sequence shown here is derived from an EMBL/GenBank/DDBJ whole genome shotgun (WGS) entry which is preliminary data.</text>
</comment>
<dbReference type="Gene3D" id="3.40.50.1000">
    <property type="entry name" value="HAD superfamily/HAD-like"/>
    <property type="match status" value="1"/>
</dbReference>
<keyword evidence="1" id="KW-0479">Metal-binding</keyword>
<dbReference type="AlphaFoldDB" id="A0AAE1QRC9"/>
<sequence length="887" mass="101343">MDLDNKIEEIEKVDADSTTDTISFTENSAIQIVNINQETKEFELNEEGLSSILNHEKAKNKPVVVLSIAGDFRKGKSFILNFFLRYLKAAESNNAENWLPDGEQPLKETISEASDQNSEYEDNQFVNLNQTLKNKEINTTSNSTSLFNDKQFLENFKNQNIFDSQDFFKSLEKKNEAKKVKNKNRFKPIRLIQQKNQLKNLESNLKADKLNQEIGSKNENLSAKRNLSIRKVYKNKNSNADLLVENSLQSIKDSKMKKQKDSTDQDNSNNKQSNNQRYTIKQSYHYPTNFYGKRLINDVLNNQQNMRNNLIATKNSFDPENEILKPNLDLEENVDTSKEELLNEQDKQLVTDKNKDTFDKIDEEISEVNDFDKIIDKTNEQLNVKNSKTKLKTKSNLNEKYLQKKNFKNNQKFDFSEHQIEQPDQIDQQIDLQIDNQNNENLSDQKIDSKSNHLVDTDQNDNQTDQNNSSNEQEKNENDSNENDSTTNSTNNNDNDYSDQPTHSTQPSTKKLSNSDVNEINRLVNYEKSSINKLMKNDVDDSEEKYSKIEKNIYKPKKSIKKTVWKSYPDNYKHHKIYEKLKNSIPDKQNFEMDSYLSNENFKINLSNQKSEIDDDLSTSFHPYSNSFFGKPNAFTSPYYPFIKKKPNSYFNNYPNPGFSSNQLNGMLFDKFNSPFDYSLNKLTSGNSKIPSSLKGTLNNKINSLDSNFYNLDNKIHQMNNKFQMGGLPSGLTNNIPPAQAYATNPMVHHLEPKFYDNKNHYDLKYHHSMGNWQSGLAGFLLGVVPFSMLMASMVPTISAISSGGAAAAALGRRRRSIPKDKSNVNNGIDENAESVTLKENIIAMVGDGINDSPALAQANVGIAIANGSDVAVEAADIVLVKKLFKE</sequence>
<keyword evidence="9" id="KW-1185">Reference proteome</keyword>
<dbReference type="PROSITE" id="PS51715">
    <property type="entry name" value="G_GB1_RHD3"/>
    <property type="match status" value="1"/>
</dbReference>
<evidence type="ECO:0000256" key="5">
    <source>
        <dbReference type="SAM" id="MobiDB-lite"/>
    </source>
</evidence>
<dbReference type="InterPro" id="IPR023214">
    <property type="entry name" value="HAD_sf"/>
</dbReference>
<dbReference type="EMBL" id="JAVYJV010000081">
    <property type="protein sequence ID" value="KAK4336867.1"/>
    <property type="molecule type" value="Genomic_DNA"/>
</dbReference>
<dbReference type="SUPFAM" id="SSF56784">
    <property type="entry name" value="HAD-like"/>
    <property type="match status" value="1"/>
</dbReference>
<evidence type="ECO:0000256" key="2">
    <source>
        <dbReference type="ARBA" id="ARBA00022741"/>
    </source>
</evidence>
<dbReference type="Proteomes" id="UP001291623">
    <property type="component" value="Unassembled WGS sequence"/>
</dbReference>
<keyword evidence="3" id="KW-0342">GTP-binding</keyword>
<gene>
    <name evidence="8" type="ORF">RND71_043902</name>
</gene>
<evidence type="ECO:0000256" key="3">
    <source>
        <dbReference type="ARBA" id="ARBA00023134"/>
    </source>
</evidence>
<dbReference type="InterPro" id="IPR036412">
    <property type="entry name" value="HAD-like_sf"/>
</dbReference>
<accession>A0AAE1QRC9</accession>
<dbReference type="Pfam" id="PF02263">
    <property type="entry name" value="GBP"/>
    <property type="match status" value="1"/>
</dbReference>
<dbReference type="InterPro" id="IPR015894">
    <property type="entry name" value="Guanylate-bd_N"/>
</dbReference>
<reference evidence="8" key="1">
    <citation type="submission" date="2023-12" db="EMBL/GenBank/DDBJ databases">
        <title>Genome assembly of Anisodus tanguticus.</title>
        <authorList>
            <person name="Wang Y.-J."/>
        </authorList>
    </citation>
    <scope>NUCLEOTIDE SEQUENCE</scope>
    <source>
        <strain evidence="8">KB-2021</strain>
        <tissue evidence="8">Leaf</tissue>
    </source>
</reference>
<dbReference type="InterPro" id="IPR027417">
    <property type="entry name" value="P-loop_NTPase"/>
</dbReference>
<dbReference type="Gene3D" id="3.40.50.300">
    <property type="entry name" value="P-loop containing nucleotide triphosphate hydrolases"/>
    <property type="match status" value="1"/>
</dbReference>
<keyword evidence="6" id="KW-0472">Membrane</keyword>
<feature type="domain" description="GB1/RHD3-type G" evidence="7">
    <location>
        <begin position="60"/>
        <end position="87"/>
    </location>
</feature>
<feature type="transmembrane region" description="Helical" evidence="6">
    <location>
        <begin position="779"/>
        <end position="812"/>
    </location>
</feature>
<protein>
    <recommendedName>
        <fullName evidence="7">GB1/RHD3-type G domain-containing protein</fullName>
    </recommendedName>
</protein>
<proteinExistence type="inferred from homology"/>
<dbReference type="PANTHER" id="PTHR46594">
    <property type="entry name" value="P-TYPE CATION-TRANSPORTING ATPASE"/>
    <property type="match status" value="1"/>
</dbReference>
<keyword evidence="6" id="KW-1133">Transmembrane helix</keyword>
<feature type="compositionally biased region" description="Low complexity" evidence="5">
    <location>
        <begin position="265"/>
        <end position="276"/>
    </location>
</feature>
<dbReference type="GO" id="GO:0046872">
    <property type="term" value="F:metal ion binding"/>
    <property type="evidence" value="ECO:0007669"/>
    <property type="project" value="UniProtKB-KW"/>
</dbReference>
<feature type="region of interest" description="Disordered" evidence="5">
    <location>
        <begin position="251"/>
        <end position="280"/>
    </location>
</feature>
<evidence type="ECO:0000256" key="4">
    <source>
        <dbReference type="PROSITE-ProRule" id="PRU01052"/>
    </source>
</evidence>
<evidence type="ECO:0000256" key="6">
    <source>
        <dbReference type="SAM" id="Phobius"/>
    </source>
</evidence>
<feature type="compositionally biased region" description="Low complexity" evidence="5">
    <location>
        <begin position="460"/>
        <end position="471"/>
    </location>
</feature>
<feature type="region of interest" description="Disordered" evidence="5">
    <location>
        <begin position="452"/>
        <end position="517"/>
    </location>
</feature>
<feature type="compositionally biased region" description="Low complexity" evidence="5">
    <location>
        <begin position="483"/>
        <end position="500"/>
    </location>
</feature>
<name>A0AAE1QRC9_9SOLA</name>
<feature type="compositionally biased region" description="Polar residues" evidence="5">
    <location>
        <begin position="501"/>
        <end position="517"/>
    </location>
</feature>
<evidence type="ECO:0000313" key="9">
    <source>
        <dbReference type="Proteomes" id="UP001291623"/>
    </source>
</evidence>
<evidence type="ECO:0000313" key="8">
    <source>
        <dbReference type="EMBL" id="KAK4336867.1"/>
    </source>
</evidence>
<evidence type="ECO:0000256" key="1">
    <source>
        <dbReference type="ARBA" id="ARBA00022723"/>
    </source>
</evidence>
<organism evidence="8 9">
    <name type="scientific">Anisodus tanguticus</name>
    <dbReference type="NCBI Taxonomy" id="243964"/>
    <lineage>
        <taxon>Eukaryota</taxon>
        <taxon>Viridiplantae</taxon>
        <taxon>Streptophyta</taxon>
        <taxon>Embryophyta</taxon>
        <taxon>Tracheophyta</taxon>
        <taxon>Spermatophyta</taxon>
        <taxon>Magnoliopsida</taxon>
        <taxon>eudicotyledons</taxon>
        <taxon>Gunneridae</taxon>
        <taxon>Pentapetalae</taxon>
        <taxon>asterids</taxon>
        <taxon>lamiids</taxon>
        <taxon>Solanales</taxon>
        <taxon>Solanaceae</taxon>
        <taxon>Solanoideae</taxon>
        <taxon>Hyoscyameae</taxon>
        <taxon>Anisodus</taxon>
    </lineage>
</organism>